<dbReference type="InterPro" id="IPR014001">
    <property type="entry name" value="Helicase_ATP-bd"/>
</dbReference>
<gene>
    <name evidence="2" type="ORF">BT96DRAFT_944577</name>
</gene>
<evidence type="ECO:0000313" key="3">
    <source>
        <dbReference type="Proteomes" id="UP000799118"/>
    </source>
</evidence>
<evidence type="ECO:0000313" key="2">
    <source>
        <dbReference type="EMBL" id="KAE9392545.1"/>
    </source>
</evidence>
<reference evidence="2" key="1">
    <citation type="journal article" date="2019" name="Environ. Microbiol.">
        <title>Fungal ecological strategies reflected in gene transcription - a case study of two litter decomposers.</title>
        <authorList>
            <person name="Barbi F."/>
            <person name="Kohler A."/>
            <person name="Barry K."/>
            <person name="Baskaran P."/>
            <person name="Daum C."/>
            <person name="Fauchery L."/>
            <person name="Ihrmark K."/>
            <person name="Kuo A."/>
            <person name="LaButti K."/>
            <person name="Lipzen A."/>
            <person name="Morin E."/>
            <person name="Grigoriev I.V."/>
            <person name="Henrissat B."/>
            <person name="Lindahl B."/>
            <person name="Martin F."/>
        </authorList>
    </citation>
    <scope>NUCLEOTIDE SEQUENCE</scope>
    <source>
        <strain evidence="2">JB14</strain>
    </source>
</reference>
<proteinExistence type="predicted"/>
<dbReference type="AlphaFoldDB" id="A0A6A4H5R2"/>
<organism evidence="2 3">
    <name type="scientific">Gymnopus androsaceus JB14</name>
    <dbReference type="NCBI Taxonomy" id="1447944"/>
    <lineage>
        <taxon>Eukaryota</taxon>
        <taxon>Fungi</taxon>
        <taxon>Dikarya</taxon>
        <taxon>Basidiomycota</taxon>
        <taxon>Agaricomycotina</taxon>
        <taxon>Agaricomycetes</taxon>
        <taxon>Agaricomycetidae</taxon>
        <taxon>Agaricales</taxon>
        <taxon>Marasmiineae</taxon>
        <taxon>Omphalotaceae</taxon>
        <taxon>Gymnopus</taxon>
    </lineage>
</organism>
<feature type="domain" description="Helicase ATP-binding" evidence="1">
    <location>
        <begin position="42"/>
        <end position="218"/>
    </location>
</feature>
<dbReference type="EMBL" id="ML769593">
    <property type="protein sequence ID" value="KAE9392545.1"/>
    <property type="molecule type" value="Genomic_DNA"/>
</dbReference>
<dbReference type="GO" id="GO:0003676">
    <property type="term" value="F:nucleic acid binding"/>
    <property type="evidence" value="ECO:0007669"/>
    <property type="project" value="InterPro"/>
</dbReference>
<sequence>MSQSDASKDVFKLNSQDGAQLCRKIARPQLGFDPHSYSLDVATTVMDGINALVTSKCGSGKTGILALLAICIARFGEENSLLPANCRKDFSKKLEKYKIRTMVINSVQIELSQHEDRNLWTDAIEGPTEILLAPEQLEGDGFSKLVDNEKFRDRIYALMVDEVHLASTWSVFFRKAYGRIGRTGARLPSRTRLLLLTATLRKGSHYDNIINMGRPSQKEVREDRSSGAK</sequence>
<name>A0A6A4H5R2_9AGAR</name>
<dbReference type="Proteomes" id="UP000799118">
    <property type="component" value="Unassembled WGS sequence"/>
</dbReference>
<keyword evidence="3" id="KW-1185">Reference proteome</keyword>
<dbReference type="SUPFAM" id="SSF52540">
    <property type="entry name" value="P-loop containing nucleoside triphosphate hydrolases"/>
    <property type="match status" value="1"/>
</dbReference>
<dbReference type="OrthoDB" id="3269685at2759"/>
<dbReference type="Pfam" id="PF00270">
    <property type="entry name" value="DEAD"/>
    <property type="match status" value="1"/>
</dbReference>
<dbReference type="InterPro" id="IPR011545">
    <property type="entry name" value="DEAD/DEAH_box_helicase_dom"/>
</dbReference>
<dbReference type="PROSITE" id="PS51192">
    <property type="entry name" value="HELICASE_ATP_BIND_1"/>
    <property type="match status" value="1"/>
</dbReference>
<protein>
    <recommendedName>
        <fullName evidence="1">Helicase ATP-binding domain-containing protein</fullName>
    </recommendedName>
</protein>
<accession>A0A6A4H5R2</accession>
<dbReference type="InterPro" id="IPR027417">
    <property type="entry name" value="P-loop_NTPase"/>
</dbReference>
<dbReference type="GO" id="GO:0005524">
    <property type="term" value="F:ATP binding"/>
    <property type="evidence" value="ECO:0007669"/>
    <property type="project" value="InterPro"/>
</dbReference>
<dbReference type="Gene3D" id="3.40.50.300">
    <property type="entry name" value="P-loop containing nucleotide triphosphate hydrolases"/>
    <property type="match status" value="1"/>
</dbReference>
<evidence type="ECO:0000259" key="1">
    <source>
        <dbReference type="PROSITE" id="PS51192"/>
    </source>
</evidence>